<name>A0A6A5AIY0_APHAT</name>
<proteinExistence type="predicted"/>
<feature type="compositionally biased region" description="Low complexity" evidence="1">
    <location>
        <begin position="351"/>
        <end position="361"/>
    </location>
</feature>
<feature type="compositionally biased region" description="Polar residues" evidence="1">
    <location>
        <begin position="165"/>
        <end position="182"/>
    </location>
</feature>
<feature type="region of interest" description="Disordered" evidence="1">
    <location>
        <begin position="230"/>
        <end position="278"/>
    </location>
</feature>
<organism evidence="2 3">
    <name type="scientific">Aphanomyces astaci</name>
    <name type="common">Crayfish plague agent</name>
    <dbReference type="NCBI Taxonomy" id="112090"/>
    <lineage>
        <taxon>Eukaryota</taxon>
        <taxon>Sar</taxon>
        <taxon>Stramenopiles</taxon>
        <taxon>Oomycota</taxon>
        <taxon>Saprolegniomycetes</taxon>
        <taxon>Saprolegniales</taxon>
        <taxon>Verrucalvaceae</taxon>
        <taxon>Aphanomyces</taxon>
    </lineage>
</organism>
<comment type="caution">
    <text evidence="2">The sequence shown here is derived from an EMBL/GenBank/DDBJ whole genome shotgun (WGS) entry which is preliminary data.</text>
</comment>
<feature type="region of interest" description="Disordered" evidence="1">
    <location>
        <begin position="430"/>
        <end position="449"/>
    </location>
</feature>
<feature type="compositionally biased region" description="Basic and acidic residues" evidence="1">
    <location>
        <begin position="300"/>
        <end position="312"/>
    </location>
</feature>
<dbReference type="AlphaFoldDB" id="A0A6A5AIY0"/>
<gene>
    <name evidence="2" type="ORF">AaE_005841</name>
</gene>
<feature type="compositionally biased region" description="Polar residues" evidence="1">
    <location>
        <begin position="439"/>
        <end position="449"/>
    </location>
</feature>
<feature type="compositionally biased region" description="Basic residues" evidence="1">
    <location>
        <begin position="249"/>
        <end position="264"/>
    </location>
</feature>
<evidence type="ECO:0000313" key="3">
    <source>
        <dbReference type="Proteomes" id="UP000469452"/>
    </source>
</evidence>
<sequence length="490" mass="54448">MPVDIFDAPSEPSYAKHPSHSFAFCDGKASSSRKSSRQSRRQKQSFAVDATVPSSGLDFDDDRVELYTGPRPNASIRQKAGVGGGQQQHHAPPRQQPRHRYNSTSFSQWDDGGLASDNSILASFPFHASSFHKDNNDDTTDVYDYDINEIDLNKYVTPPPRQPIPTKSSRANSNNHRGNLSAGSCRGSRTAVDDDDVCTKTLFTHLCCPFKIFDRPPSRQCHAFPTHLVDQVSDDDNDDFDHPPEKGRRPAPLKRRPPSRHKHLSASQKHIHDTFPGSCEINEQSLEDTIHRFRTRRDMRRIQSHDPTRDGFDPVDETVPLPFRIEVTTNNNPRNNSNQSNASSHSRRYRAPSAAAPPSAAYDEMRRTLQSRAEDPVVVKTSALDRRHSSMLQRGGSIHGPSQWLKDEPHPFFENTLATQLPEWLVATTSSAGGDGGPETNSEGVNTATTDDLKLDDFNFSATTTPPAPPESSSLRTSLGVDFLSLFAQS</sequence>
<accession>A0A6A5AIY0</accession>
<feature type="compositionally biased region" description="Low complexity" evidence="1">
    <location>
        <begin position="330"/>
        <end position="344"/>
    </location>
</feature>
<feature type="region of interest" description="Disordered" evidence="1">
    <location>
        <begin position="297"/>
        <end position="361"/>
    </location>
</feature>
<reference evidence="2 3" key="1">
    <citation type="submission" date="2019-06" db="EMBL/GenBank/DDBJ databases">
        <title>Genomics analysis of Aphanomyces spp. identifies a new class of oomycete effector associated with host adaptation.</title>
        <authorList>
            <person name="Gaulin E."/>
        </authorList>
    </citation>
    <scope>NUCLEOTIDE SEQUENCE [LARGE SCALE GENOMIC DNA]</scope>
    <source>
        <strain evidence="2 3">E</strain>
    </source>
</reference>
<feature type="compositionally biased region" description="Basic residues" evidence="1">
    <location>
        <begin position="34"/>
        <end position="43"/>
    </location>
</feature>
<dbReference type="Proteomes" id="UP000469452">
    <property type="component" value="Unassembled WGS sequence"/>
</dbReference>
<feature type="region of interest" description="Disordered" evidence="1">
    <location>
        <begin position="153"/>
        <end position="186"/>
    </location>
</feature>
<dbReference type="EMBL" id="VJMI01011350">
    <property type="protein sequence ID" value="KAF0753018.1"/>
    <property type="molecule type" value="Genomic_DNA"/>
</dbReference>
<evidence type="ECO:0000313" key="2">
    <source>
        <dbReference type="EMBL" id="KAF0753018.1"/>
    </source>
</evidence>
<dbReference type="VEuPathDB" id="FungiDB:H257_10177"/>
<evidence type="ECO:0000256" key="1">
    <source>
        <dbReference type="SAM" id="MobiDB-lite"/>
    </source>
</evidence>
<protein>
    <submittedName>
        <fullName evidence="2">Uncharacterized protein</fullName>
    </submittedName>
</protein>
<feature type="region of interest" description="Disordered" evidence="1">
    <location>
        <begin position="1"/>
        <end position="109"/>
    </location>
</feature>